<keyword evidence="4" id="KW-1185">Reference proteome</keyword>
<keyword evidence="1" id="KW-0732">Signal</keyword>
<evidence type="ECO:0000313" key="3">
    <source>
        <dbReference type="EMBL" id="MBB4659232.1"/>
    </source>
</evidence>
<feature type="signal peptide" evidence="1">
    <location>
        <begin position="1"/>
        <end position="27"/>
    </location>
</feature>
<comment type="caution">
    <text evidence="3">The sequence shown here is derived from an EMBL/GenBank/DDBJ whole genome shotgun (WGS) entry which is preliminary data.</text>
</comment>
<proteinExistence type="predicted"/>
<dbReference type="RefSeq" id="WP_183817628.1">
    <property type="nucleotide sequence ID" value="NZ_JACHOB010000003.1"/>
</dbReference>
<evidence type="ECO:0000259" key="2">
    <source>
        <dbReference type="Pfam" id="PF16036"/>
    </source>
</evidence>
<organism evidence="3 4">
    <name type="scientific">Parvularcula dongshanensis</name>
    <dbReference type="NCBI Taxonomy" id="1173995"/>
    <lineage>
        <taxon>Bacteria</taxon>
        <taxon>Pseudomonadati</taxon>
        <taxon>Pseudomonadota</taxon>
        <taxon>Alphaproteobacteria</taxon>
        <taxon>Parvularculales</taxon>
        <taxon>Parvularculaceae</taxon>
        <taxon>Parvularcula</taxon>
    </lineage>
</organism>
<feature type="domain" description="Chalcone isomerase" evidence="2">
    <location>
        <begin position="94"/>
        <end position="164"/>
    </location>
</feature>
<dbReference type="InterPro" id="IPR016087">
    <property type="entry name" value="Chalcone_isomerase"/>
</dbReference>
<dbReference type="Proteomes" id="UP000563524">
    <property type="component" value="Unassembled WGS sequence"/>
</dbReference>
<gene>
    <name evidence="3" type="ORF">GGQ59_001757</name>
</gene>
<protein>
    <recommendedName>
        <fullName evidence="2">Chalcone isomerase domain-containing protein</fullName>
    </recommendedName>
</protein>
<feature type="chain" id="PRO_5032573288" description="Chalcone isomerase domain-containing protein" evidence="1">
    <location>
        <begin position="28"/>
        <end position="170"/>
    </location>
</feature>
<dbReference type="Pfam" id="PF16036">
    <property type="entry name" value="Chalcone_3"/>
    <property type="match status" value="1"/>
</dbReference>
<dbReference type="EMBL" id="JACHOB010000003">
    <property type="protein sequence ID" value="MBB4659232.1"/>
    <property type="molecule type" value="Genomic_DNA"/>
</dbReference>
<evidence type="ECO:0000256" key="1">
    <source>
        <dbReference type="SAM" id="SignalP"/>
    </source>
</evidence>
<evidence type="ECO:0000313" key="4">
    <source>
        <dbReference type="Proteomes" id="UP000563524"/>
    </source>
</evidence>
<name>A0A840I4F7_9PROT</name>
<reference evidence="3 4" key="1">
    <citation type="submission" date="2020-08" db="EMBL/GenBank/DDBJ databases">
        <title>Genomic Encyclopedia of Type Strains, Phase IV (KMG-IV): sequencing the most valuable type-strain genomes for metagenomic binning, comparative biology and taxonomic classification.</title>
        <authorList>
            <person name="Goeker M."/>
        </authorList>
    </citation>
    <scope>NUCLEOTIDE SEQUENCE [LARGE SCALE GENOMIC DNA]</scope>
    <source>
        <strain evidence="3 4">DSM 102850</strain>
    </source>
</reference>
<sequence>MRLVILVASAAALTGTLAAAPSSTAPAEDPLVTEGFDRVGCARRSILFMDLYDLSLFQREDGASVIVMDVVHDGDLPKGLPSDWRPKLATRIDRQTIDRIDAAFGMIEPHSRVEIAYAPEANSSTMIIDGRPAVEVRQRATYDAISDMWFGDDPIDEGVKDDILAGKCDL</sequence>
<accession>A0A840I4F7</accession>
<dbReference type="AlphaFoldDB" id="A0A840I4F7"/>